<dbReference type="PANTHER" id="PTHR34296">
    <property type="entry name" value="TRANSCRIPTIONAL ACTIVATOR PROTEIN MED"/>
    <property type="match status" value="1"/>
</dbReference>
<dbReference type="PANTHER" id="PTHR34296:SF2">
    <property type="entry name" value="ABC TRANSPORTER GUANOSINE-BINDING PROTEIN NUPN"/>
    <property type="match status" value="1"/>
</dbReference>
<keyword evidence="5" id="KW-0472">Membrane</keyword>
<dbReference type="EMBL" id="JBHUNA010000003">
    <property type="protein sequence ID" value="MFD2759841.1"/>
    <property type="molecule type" value="Genomic_DNA"/>
</dbReference>
<organism evidence="9 10">
    <name type="scientific">Lentibacillus juripiscarius</name>
    <dbReference type="NCBI Taxonomy" id="257446"/>
    <lineage>
        <taxon>Bacteria</taxon>
        <taxon>Bacillati</taxon>
        <taxon>Bacillota</taxon>
        <taxon>Bacilli</taxon>
        <taxon>Bacillales</taxon>
        <taxon>Bacillaceae</taxon>
        <taxon>Lentibacillus</taxon>
    </lineage>
</organism>
<dbReference type="SUPFAM" id="SSF53822">
    <property type="entry name" value="Periplasmic binding protein-like I"/>
    <property type="match status" value="1"/>
</dbReference>
<dbReference type="InterPro" id="IPR050957">
    <property type="entry name" value="BMP_lipoprotein"/>
</dbReference>
<sequence length="322" mass="36032">MKKISIMALPILLIAPLTGCSSMFSSGDLQNVGMLVETSVHDDPWNKKGYEGLLAIEEEYDTDVFYKEGIRTKQEVKEAVDEFVRNGVNLIFGHSSTYGEYFDNISESYPDVHFVYFNGGQFNEGVTSFNFNAHAMGFFAGMMAGKMTGTNHVGVLGTFEWQPEIEGFYEGVKYQNQSAEVAISYNNSWNDKQKAMTMYENMQSKNVDVVYPTGDAYSTSIIEQASDDGIYTVGYVADQSSIAEETVLTSTVQHVSELYEMAADKYNEGDLRGGVLTFDFQDDVISLGKFSPDVPEEFRKNILEEVQAYKDTGLLPNEREID</sequence>
<keyword evidence="4 7" id="KW-0732">Signal</keyword>
<keyword evidence="10" id="KW-1185">Reference proteome</keyword>
<evidence type="ECO:0000256" key="2">
    <source>
        <dbReference type="ARBA" id="ARBA00008610"/>
    </source>
</evidence>
<dbReference type="Proteomes" id="UP001597502">
    <property type="component" value="Unassembled WGS sequence"/>
</dbReference>
<evidence type="ECO:0000256" key="5">
    <source>
        <dbReference type="ARBA" id="ARBA00023136"/>
    </source>
</evidence>
<name>A0ABW5V1J4_9BACI</name>
<feature type="signal peptide" evidence="7">
    <location>
        <begin position="1"/>
        <end position="19"/>
    </location>
</feature>
<evidence type="ECO:0000256" key="6">
    <source>
        <dbReference type="ARBA" id="ARBA00023288"/>
    </source>
</evidence>
<feature type="domain" description="ABC transporter substrate-binding protein PnrA-like" evidence="8">
    <location>
        <begin position="30"/>
        <end position="309"/>
    </location>
</feature>
<evidence type="ECO:0000256" key="1">
    <source>
        <dbReference type="ARBA" id="ARBA00004193"/>
    </source>
</evidence>
<comment type="caution">
    <text evidence="9">The sequence shown here is derived from an EMBL/GenBank/DDBJ whole genome shotgun (WGS) entry which is preliminary data.</text>
</comment>
<evidence type="ECO:0000256" key="4">
    <source>
        <dbReference type="ARBA" id="ARBA00022729"/>
    </source>
</evidence>
<reference evidence="10" key="1">
    <citation type="journal article" date="2019" name="Int. J. Syst. Evol. Microbiol.">
        <title>The Global Catalogue of Microorganisms (GCM) 10K type strain sequencing project: providing services to taxonomists for standard genome sequencing and annotation.</title>
        <authorList>
            <consortium name="The Broad Institute Genomics Platform"/>
            <consortium name="The Broad Institute Genome Sequencing Center for Infectious Disease"/>
            <person name="Wu L."/>
            <person name="Ma J."/>
        </authorList>
    </citation>
    <scope>NUCLEOTIDE SEQUENCE [LARGE SCALE GENOMIC DNA]</scope>
    <source>
        <strain evidence="10">TISTR 1535</strain>
    </source>
</reference>
<keyword evidence="3" id="KW-1003">Cell membrane</keyword>
<dbReference type="CDD" id="cd06353">
    <property type="entry name" value="PBP1_Med-like"/>
    <property type="match status" value="1"/>
</dbReference>
<evidence type="ECO:0000259" key="8">
    <source>
        <dbReference type="Pfam" id="PF02608"/>
    </source>
</evidence>
<proteinExistence type="inferred from homology"/>
<evidence type="ECO:0000256" key="7">
    <source>
        <dbReference type="SAM" id="SignalP"/>
    </source>
</evidence>
<comment type="similarity">
    <text evidence="2">Belongs to the BMP lipoprotein family.</text>
</comment>
<keyword evidence="6" id="KW-0449">Lipoprotein</keyword>
<protein>
    <submittedName>
        <fullName evidence="9">BMP family ABC transporter substrate-binding protein</fullName>
    </submittedName>
</protein>
<accession>A0ABW5V1J4</accession>
<dbReference type="Pfam" id="PF02608">
    <property type="entry name" value="Bmp"/>
    <property type="match status" value="1"/>
</dbReference>
<evidence type="ECO:0000313" key="10">
    <source>
        <dbReference type="Proteomes" id="UP001597502"/>
    </source>
</evidence>
<feature type="chain" id="PRO_5046676611" evidence="7">
    <location>
        <begin position="20"/>
        <end position="322"/>
    </location>
</feature>
<dbReference type="RefSeq" id="WP_382390704.1">
    <property type="nucleotide sequence ID" value="NZ_JBHUNA010000003.1"/>
</dbReference>
<evidence type="ECO:0000313" key="9">
    <source>
        <dbReference type="EMBL" id="MFD2759841.1"/>
    </source>
</evidence>
<dbReference type="InterPro" id="IPR003760">
    <property type="entry name" value="PnrA-like"/>
</dbReference>
<gene>
    <name evidence="9" type="ORF">ACFSUO_02405</name>
</gene>
<evidence type="ECO:0000256" key="3">
    <source>
        <dbReference type="ARBA" id="ARBA00022475"/>
    </source>
</evidence>
<dbReference type="Gene3D" id="3.40.50.2300">
    <property type="match status" value="2"/>
</dbReference>
<comment type="subcellular location">
    <subcellularLocation>
        <location evidence="1">Cell membrane</location>
        <topology evidence="1">Lipid-anchor</topology>
    </subcellularLocation>
</comment>
<dbReference type="InterPro" id="IPR028082">
    <property type="entry name" value="Peripla_BP_I"/>
</dbReference>